<dbReference type="EMBL" id="MN739387">
    <property type="protein sequence ID" value="QHT02037.1"/>
    <property type="molecule type" value="Genomic_DNA"/>
</dbReference>
<evidence type="ECO:0000313" key="1">
    <source>
        <dbReference type="EMBL" id="QHT02037.1"/>
    </source>
</evidence>
<organism evidence="1">
    <name type="scientific">viral metagenome</name>
    <dbReference type="NCBI Taxonomy" id="1070528"/>
    <lineage>
        <taxon>unclassified sequences</taxon>
        <taxon>metagenomes</taxon>
        <taxon>organismal metagenomes</taxon>
    </lineage>
</organism>
<protein>
    <submittedName>
        <fullName evidence="1">Uncharacterized protein</fullName>
    </submittedName>
</protein>
<accession>A0A6C0CCK5</accession>
<sequence length="165" mass="19307">MKRVKSAPANIAEMVNRKKPASLSSASNLVLLCKTQEQEQEQKQEQEQYQTQENQQTILSKPKISLTPFKTQKNIEKTVHSVMLDYIGDKQVLDTNDEGVLLISIMYYTICEKTFTKKNLNEFMLFLIQTFIKYLFTHKLHNYYIDHSEEINAKIALLHHSIHIF</sequence>
<dbReference type="AlphaFoldDB" id="A0A6C0CCK5"/>
<proteinExistence type="predicted"/>
<reference evidence="1" key="1">
    <citation type="journal article" date="2020" name="Nature">
        <title>Giant virus diversity and host interactions through global metagenomics.</title>
        <authorList>
            <person name="Schulz F."/>
            <person name="Roux S."/>
            <person name="Paez-Espino D."/>
            <person name="Jungbluth S."/>
            <person name="Walsh D.A."/>
            <person name="Denef V.J."/>
            <person name="McMahon K.D."/>
            <person name="Konstantinidis K.T."/>
            <person name="Eloe-Fadrosh E.A."/>
            <person name="Kyrpides N.C."/>
            <person name="Woyke T."/>
        </authorList>
    </citation>
    <scope>NUCLEOTIDE SEQUENCE</scope>
    <source>
        <strain evidence="1">GVMAG-M-3300020523-10</strain>
    </source>
</reference>
<name>A0A6C0CCK5_9ZZZZ</name>